<gene>
    <name evidence="2" type="ORF">M9Y10_043418</name>
</gene>
<reference evidence="2 3" key="1">
    <citation type="submission" date="2024-04" db="EMBL/GenBank/DDBJ databases">
        <title>Tritrichomonas musculus Genome.</title>
        <authorList>
            <person name="Alves-Ferreira E."/>
            <person name="Grigg M."/>
            <person name="Lorenzi H."/>
            <person name="Galac M."/>
        </authorList>
    </citation>
    <scope>NUCLEOTIDE SEQUENCE [LARGE SCALE GENOMIC DNA]</scope>
    <source>
        <strain evidence="2 3">EAF2021</strain>
    </source>
</reference>
<protein>
    <submittedName>
        <fullName evidence="2">Uncharacterized protein</fullName>
    </submittedName>
</protein>
<name>A0ABR2JZL3_9EUKA</name>
<keyword evidence="1" id="KW-0175">Coiled coil</keyword>
<dbReference type="EMBL" id="JAPFFF010000008">
    <property type="protein sequence ID" value="KAK8884310.1"/>
    <property type="molecule type" value="Genomic_DNA"/>
</dbReference>
<comment type="caution">
    <text evidence="2">The sequence shown here is derived from an EMBL/GenBank/DDBJ whole genome shotgun (WGS) entry which is preliminary data.</text>
</comment>
<feature type="coiled-coil region" evidence="1">
    <location>
        <begin position="95"/>
        <end position="122"/>
    </location>
</feature>
<organism evidence="2 3">
    <name type="scientific">Tritrichomonas musculus</name>
    <dbReference type="NCBI Taxonomy" id="1915356"/>
    <lineage>
        <taxon>Eukaryota</taxon>
        <taxon>Metamonada</taxon>
        <taxon>Parabasalia</taxon>
        <taxon>Tritrichomonadida</taxon>
        <taxon>Tritrichomonadidae</taxon>
        <taxon>Tritrichomonas</taxon>
    </lineage>
</organism>
<evidence type="ECO:0000313" key="2">
    <source>
        <dbReference type="EMBL" id="KAK8884310.1"/>
    </source>
</evidence>
<accession>A0ABR2JZL3</accession>
<dbReference type="Proteomes" id="UP001470230">
    <property type="component" value="Unassembled WGS sequence"/>
</dbReference>
<proteinExistence type="predicted"/>
<feature type="coiled-coil region" evidence="1">
    <location>
        <begin position="303"/>
        <end position="376"/>
    </location>
</feature>
<keyword evidence="3" id="KW-1185">Reference proteome</keyword>
<sequence>MEEELYTKRFHNLETAVKRSLKQMQTDGLARQLEMHKTSSVFASKRLLEVLSDNIEASREKFIQELLHEIDNSVFERDKVELKVQKVKGQIISNSKAVKEENKKLKQLSQSLSSQIVQLQQKQAHRESRFETALSIRDAEIQKANNIFTKTKSSLNSLNSDLSNLRILVSTFSSNSQRTLRSSCNKIKIEAQRHLTESNEEQEAKSSEIMSTKKNQLNALKKKNATLQNSYNSITSYLNEIAASSSIPDKVTDSQSLGTVFAKILENKSDEAVKLHLKESNVNIDGIIQDRENYVLSITKYVNEELKKKEIELDAIIKQARNKRHELKKRLFEAQERIKSLSGTEIRGEDESMRDVEQSEIKLQSEKQKLDMAMSQLGLIPETKK</sequence>
<evidence type="ECO:0000313" key="3">
    <source>
        <dbReference type="Proteomes" id="UP001470230"/>
    </source>
</evidence>
<evidence type="ECO:0000256" key="1">
    <source>
        <dbReference type="SAM" id="Coils"/>
    </source>
</evidence>